<feature type="compositionally biased region" description="Polar residues" evidence="1">
    <location>
        <begin position="69"/>
        <end position="119"/>
    </location>
</feature>
<accession>A0A914BI69</accession>
<dbReference type="EnsemblMetazoa" id="XM_038219861.1">
    <property type="protein sequence ID" value="XP_038075789.1"/>
    <property type="gene ID" value="LOC119743455"/>
</dbReference>
<dbReference type="RefSeq" id="XP_038075789.1">
    <property type="nucleotide sequence ID" value="XM_038219861.1"/>
</dbReference>
<dbReference type="Proteomes" id="UP000887568">
    <property type="component" value="Unplaced"/>
</dbReference>
<feature type="compositionally biased region" description="Basic and acidic residues" evidence="1">
    <location>
        <begin position="123"/>
        <end position="132"/>
    </location>
</feature>
<dbReference type="OrthoDB" id="10356532at2759"/>
<dbReference type="AlphaFoldDB" id="A0A914BI69"/>
<proteinExistence type="predicted"/>
<name>A0A914BI69_PATMI</name>
<evidence type="ECO:0000313" key="3">
    <source>
        <dbReference type="Proteomes" id="UP000887568"/>
    </source>
</evidence>
<evidence type="ECO:0000256" key="1">
    <source>
        <dbReference type="SAM" id="MobiDB-lite"/>
    </source>
</evidence>
<sequence>MSRSKAQSCPKFNSNKDVDDLGAFEEICSCNWRQGLVHRPGEIAKPEFCSSAHQSWSTPLAGWFDALPSGTTRPTPLVSTDRGVQSSTPRKSAPQTNNHNGKSARSSQRTPSKPSTKSAGNPRDARHAETRFEHRLEASEYIKEYRERHVLRLVGSDGCPVKDGNSAFGKNLPDPYAFKSDNFRKMYSRLQDFMKRRPKRTLATGAPFALQEHRLPTPPSEIDPANEKKRPDFSFSDEVQTNFSDVFSPAFQRPKDMVFRPFICGSGSGARNVQGPAKLRYSHSAKRTGGSLPNIAREPDVVRFPMPAYVVTDSGNVYQDNRLGTPPKPGLASQMDLRLLEPKSANGNRTKTNRVDSKPNIMSAEFDSAMIQFLQKAKQNLERVREQRIRKEAIDKGRLVSRRGKRSDLVVTPGKQRAMKSNTTATDMRRIDLGVSQS</sequence>
<dbReference type="GeneID" id="119743455"/>
<dbReference type="OMA" id="IMSAEFD"/>
<evidence type="ECO:0000313" key="2">
    <source>
        <dbReference type="EnsemblMetazoa" id="XP_038075789.1"/>
    </source>
</evidence>
<keyword evidence="3" id="KW-1185">Reference proteome</keyword>
<feature type="region of interest" description="Disordered" evidence="1">
    <location>
        <begin position="417"/>
        <end position="438"/>
    </location>
</feature>
<organism evidence="2 3">
    <name type="scientific">Patiria miniata</name>
    <name type="common">Bat star</name>
    <name type="synonym">Asterina miniata</name>
    <dbReference type="NCBI Taxonomy" id="46514"/>
    <lineage>
        <taxon>Eukaryota</taxon>
        <taxon>Metazoa</taxon>
        <taxon>Echinodermata</taxon>
        <taxon>Eleutherozoa</taxon>
        <taxon>Asterozoa</taxon>
        <taxon>Asteroidea</taxon>
        <taxon>Valvatacea</taxon>
        <taxon>Valvatida</taxon>
        <taxon>Asterinidae</taxon>
        <taxon>Patiria</taxon>
    </lineage>
</organism>
<feature type="region of interest" description="Disordered" evidence="1">
    <location>
        <begin position="67"/>
        <end position="132"/>
    </location>
</feature>
<protein>
    <submittedName>
        <fullName evidence="2">Uncharacterized protein</fullName>
    </submittedName>
</protein>
<reference evidence="2" key="1">
    <citation type="submission" date="2022-11" db="UniProtKB">
        <authorList>
            <consortium name="EnsemblMetazoa"/>
        </authorList>
    </citation>
    <scope>IDENTIFICATION</scope>
</reference>